<protein>
    <submittedName>
        <fullName evidence="2">Uncharacterized protein</fullName>
    </submittedName>
</protein>
<evidence type="ECO:0000313" key="3">
    <source>
        <dbReference type="Proteomes" id="UP000030854"/>
    </source>
</evidence>
<organism evidence="2 3">
    <name type="scientific">Uncinula necator</name>
    <name type="common">Grape powdery mildew</name>
    <dbReference type="NCBI Taxonomy" id="52586"/>
    <lineage>
        <taxon>Eukaryota</taxon>
        <taxon>Fungi</taxon>
        <taxon>Dikarya</taxon>
        <taxon>Ascomycota</taxon>
        <taxon>Pezizomycotina</taxon>
        <taxon>Leotiomycetes</taxon>
        <taxon>Erysiphales</taxon>
        <taxon>Erysiphaceae</taxon>
        <taxon>Erysiphe</taxon>
    </lineage>
</organism>
<dbReference type="EMBL" id="JNVN01000864">
    <property type="protein sequence ID" value="KHJ34450.1"/>
    <property type="molecule type" value="Genomic_DNA"/>
</dbReference>
<gene>
    <name evidence="2" type="ORF">EV44_g3390</name>
</gene>
<dbReference type="AlphaFoldDB" id="A0A0B1PAS5"/>
<feature type="region of interest" description="Disordered" evidence="1">
    <location>
        <begin position="379"/>
        <end position="401"/>
    </location>
</feature>
<evidence type="ECO:0000256" key="1">
    <source>
        <dbReference type="SAM" id="MobiDB-lite"/>
    </source>
</evidence>
<dbReference type="Proteomes" id="UP000030854">
    <property type="component" value="Unassembled WGS sequence"/>
</dbReference>
<dbReference type="HOGENOM" id="CLU_041473_0_0_1"/>
<accession>A0A0B1PAS5</accession>
<proteinExistence type="predicted"/>
<comment type="caution">
    <text evidence="2">The sequence shown here is derived from an EMBL/GenBank/DDBJ whole genome shotgun (WGS) entry which is preliminary data.</text>
</comment>
<keyword evidence="3" id="KW-1185">Reference proteome</keyword>
<evidence type="ECO:0000313" key="2">
    <source>
        <dbReference type="EMBL" id="KHJ34450.1"/>
    </source>
</evidence>
<name>A0A0B1PAS5_UNCNE</name>
<reference evidence="2 3" key="1">
    <citation type="journal article" date="2014" name="BMC Genomics">
        <title>Adaptive genomic structural variation in the grape powdery mildew pathogen, Erysiphe necator.</title>
        <authorList>
            <person name="Jones L."/>
            <person name="Riaz S."/>
            <person name="Morales-Cruz A."/>
            <person name="Amrine K.C."/>
            <person name="McGuire B."/>
            <person name="Gubler W.D."/>
            <person name="Walker M.A."/>
            <person name="Cantu D."/>
        </authorList>
    </citation>
    <scope>NUCLEOTIDE SEQUENCE [LARGE SCALE GENOMIC DNA]</scope>
    <source>
        <strain evidence="3">c</strain>
    </source>
</reference>
<sequence>MSSNRTCTRCLQSQPSINYMKNVASNTYFKTCSTCRNRDKARRRNTLQRSPFETSNLQDEVAESSINNQVIVNTIPNNQCSDDGNMIIENTNVAFGNANFIDPSFHNPNDSNLIHCKGCKTNRNPTSFYDSVRNRSFKRCHNCRRRDYDRRHPESLRDQPDTRPQQTISLSLYPPSVEPFNAVTDTVNVRCRKCRKNYPSELFANPGSNSLYATCLDCRTEEHARRYPTVFEPTTIQGPSEYLDVDDADDEEVEQLAANIGMFEIVEEENFNGPVPEEAPLGDDPIFMLSQIQSREFRNHDEIQKRLQADEEINGINNPDGAPQVDDPNIDPFLEELPQAEIYNDNNLENVLLNDPFVEENSHAQNNVVQSQSYLQIDPFLESNPPPQAEGEVIEAPPRRV</sequence>